<evidence type="ECO:0000256" key="1">
    <source>
        <dbReference type="SAM" id="MobiDB-lite"/>
    </source>
</evidence>
<dbReference type="Proteomes" id="UP000789405">
    <property type="component" value="Unassembled WGS sequence"/>
</dbReference>
<comment type="caution">
    <text evidence="2">The sequence shown here is derived from an EMBL/GenBank/DDBJ whole genome shotgun (WGS) entry which is preliminary data.</text>
</comment>
<dbReference type="EMBL" id="CAJVPY010008254">
    <property type="protein sequence ID" value="CAG8693430.1"/>
    <property type="molecule type" value="Genomic_DNA"/>
</dbReference>
<dbReference type="AlphaFoldDB" id="A0A9N9HL16"/>
<gene>
    <name evidence="2" type="ORF">DERYTH_LOCUS12524</name>
</gene>
<name>A0A9N9HL16_9GLOM</name>
<feature type="region of interest" description="Disordered" evidence="1">
    <location>
        <begin position="65"/>
        <end position="118"/>
    </location>
</feature>
<keyword evidence="3" id="KW-1185">Reference proteome</keyword>
<feature type="compositionally biased region" description="Basic and acidic residues" evidence="1">
    <location>
        <begin position="96"/>
        <end position="118"/>
    </location>
</feature>
<evidence type="ECO:0000313" key="2">
    <source>
        <dbReference type="EMBL" id="CAG8693430.1"/>
    </source>
</evidence>
<dbReference type="OrthoDB" id="2445130at2759"/>
<reference evidence="2" key="1">
    <citation type="submission" date="2021-06" db="EMBL/GenBank/DDBJ databases">
        <authorList>
            <person name="Kallberg Y."/>
            <person name="Tangrot J."/>
            <person name="Rosling A."/>
        </authorList>
    </citation>
    <scope>NUCLEOTIDE SEQUENCE</scope>
    <source>
        <strain evidence="2">MA453B</strain>
    </source>
</reference>
<evidence type="ECO:0000313" key="3">
    <source>
        <dbReference type="Proteomes" id="UP000789405"/>
    </source>
</evidence>
<accession>A0A9N9HL16</accession>
<proteinExistence type="predicted"/>
<organism evidence="2 3">
    <name type="scientific">Dentiscutata erythropus</name>
    <dbReference type="NCBI Taxonomy" id="1348616"/>
    <lineage>
        <taxon>Eukaryota</taxon>
        <taxon>Fungi</taxon>
        <taxon>Fungi incertae sedis</taxon>
        <taxon>Mucoromycota</taxon>
        <taxon>Glomeromycotina</taxon>
        <taxon>Glomeromycetes</taxon>
        <taxon>Diversisporales</taxon>
        <taxon>Gigasporaceae</taxon>
        <taxon>Dentiscutata</taxon>
    </lineage>
</organism>
<protein>
    <submittedName>
        <fullName evidence="2">22931_t:CDS:1</fullName>
    </submittedName>
</protein>
<sequence length="259" mass="30036">MNIEISETYNRWPDKEEVVNYARRDEEENSQVLSPLNEVYMVDDFNSIKGKEKFLISMFKMNWEMVPTRPPTPENTIEDMKEEGVASNESSNESDTSGKKELKNEEIETPKSDNINHGDEVIGIEKDKLAANINGPKYVLVILFNKMTSKRWQKLVFCGQVLHYGTKFFFYDHPTFHNHITTKELNLREAIYWADFCSYPLIANDSADLVKLNRQMQDVAWQNKARQQFIQQVVINSGCDCRLVDDNGILIVPVEVELD</sequence>